<dbReference type="PROSITE" id="PS50280">
    <property type="entry name" value="SET"/>
    <property type="match status" value="1"/>
</dbReference>
<feature type="compositionally biased region" description="Polar residues" evidence="8">
    <location>
        <begin position="676"/>
        <end position="685"/>
    </location>
</feature>
<feature type="region of interest" description="Disordered" evidence="8">
    <location>
        <begin position="500"/>
        <end position="716"/>
    </location>
</feature>
<name>A0A1B9GEH4_9TREE</name>
<evidence type="ECO:0000313" key="12">
    <source>
        <dbReference type="EMBL" id="WVW80258.1"/>
    </source>
</evidence>
<dbReference type="Pfam" id="PF00856">
    <property type="entry name" value="SET"/>
    <property type="match status" value="1"/>
</dbReference>
<reference evidence="12" key="2">
    <citation type="submission" date="2013-07" db="EMBL/GenBank/DDBJ databases">
        <authorList>
            <consortium name="The Broad Institute Genome Sequencing Platform"/>
            <person name="Cuomo C."/>
            <person name="Litvintseva A."/>
            <person name="Chen Y."/>
            <person name="Heitman J."/>
            <person name="Sun S."/>
            <person name="Springer D."/>
            <person name="Dromer F."/>
            <person name="Young S.K."/>
            <person name="Zeng Q."/>
            <person name="Gargeya S."/>
            <person name="Fitzgerald M."/>
            <person name="Abouelleil A."/>
            <person name="Alvarado L."/>
            <person name="Berlin A.M."/>
            <person name="Chapman S.B."/>
            <person name="Dewar J."/>
            <person name="Goldberg J."/>
            <person name="Griggs A."/>
            <person name="Gujja S."/>
            <person name="Hansen M."/>
            <person name="Howarth C."/>
            <person name="Imamovic A."/>
            <person name="Larimer J."/>
            <person name="McCowan C."/>
            <person name="Murphy C."/>
            <person name="Pearson M."/>
            <person name="Priest M."/>
            <person name="Roberts A."/>
            <person name="Saif S."/>
            <person name="Shea T."/>
            <person name="Sykes S."/>
            <person name="Wortman J."/>
            <person name="Nusbaum C."/>
            <person name="Birren B."/>
        </authorList>
    </citation>
    <scope>NUCLEOTIDE SEQUENCE</scope>
    <source>
        <strain evidence="12">CBS 10118</strain>
    </source>
</reference>
<protein>
    <recommendedName>
        <fullName evidence="14">Histone-lysine N-methyltransferase SUV39H</fullName>
    </recommendedName>
</protein>
<feature type="region of interest" description="Disordered" evidence="8">
    <location>
        <begin position="837"/>
        <end position="864"/>
    </location>
</feature>
<evidence type="ECO:0000313" key="13">
    <source>
        <dbReference type="Proteomes" id="UP000092730"/>
    </source>
</evidence>
<keyword evidence="4" id="KW-0808">Transferase</keyword>
<dbReference type="PANTHER" id="PTHR46223:SF3">
    <property type="entry name" value="HISTONE-LYSINE N-METHYLTRANSFERASE SET-23"/>
    <property type="match status" value="1"/>
</dbReference>
<dbReference type="InterPro" id="IPR007728">
    <property type="entry name" value="Pre-SET_dom"/>
</dbReference>
<gene>
    <name evidence="11" type="ORF">I302_00925</name>
    <name evidence="12" type="ORF">I302_102236</name>
</gene>
<keyword evidence="3" id="KW-0489">Methyltransferase</keyword>
<evidence type="ECO:0000259" key="9">
    <source>
        <dbReference type="PROSITE" id="PS50280"/>
    </source>
</evidence>
<dbReference type="VEuPathDB" id="FungiDB:I302_00925"/>
<evidence type="ECO:0000256" key="1">
    <source>
        <dbReference type="ARBA" id="ARBA00004286"/>
    </source>
</evidence>
<dbReference type="GO" id="GO:0005634">
    <property type="term" value="C:nucleus"/>
    <property type="evidence" value="ECO:0007669"/>
    <property type="project" value="InterPro"/>
</dbReference>
<dbReference type="SMART" id="SM00468">
    <property type="entry name" value="PreSET"/>
    <property type="match status" value="1"/>
</dbReference>
<dbReference type="SMART" id="SM00317">
    <property type="entry name" value="SET"/>
    <property type="match status" value="1"/>
</dbReference>
<dbReference type="Gene3D" id="2.170.270.10">
    <property type="entry name" value="SET domain"/>
    <property type="match status" value="1"/>
</dbReference>
<evidence type="ECO:0000256" key="5">
    <source>
        <dbReference type="ARBA" id="ARBA00022691"/>
    </source>
</evidence>
<dbReference type="PROSITE" id="PS50867">
    <property type="entry name" value="PRE_SET"/>
    <property type="match status" value="1"/>
</dbReference>
<feature type="compositionally biased region" description="Low complexity" evidence="8">
    <location>
        <begin position="966"/>
        <end position="981"/>
    </location>
</feature>
<accession>A0A1B9GEH4</accession>
<feature type="compositionally biased region" description="Polar residues" evidence="8">
    <location>
        <begin position="355"/>
        <end position="365"/>
    </location>
</feature>
<feature type="compositionally biased region" description="Polar residues" evidence="8">
    <location>
        <begin position="765"/>
        <end position="779"/>
    </location>
</feature>
<evidence type="ECO:0000256" key="8">
    <source>
        <dbReference type="SAM" id="MobiDB-lite"/>
    </source>
</evidence>
<dbReference type="GO" id="GO:0032259">
    <property type="term" value="P:methylation"/>
    <property type="evidence" value="ECO:0007669"/>
    <property type="project" value="UniProtKB-KW"/>
</dbReference>
<dbReference type="InterPro" id="IPR001214">
    <property type="entry name" value="SET_dom"/>
</dbReference>
<feature type="compositionally biased region" description="Low complexity" evidence="8">
    <location>
        <begin position="659"/>
        <end position="672"/>
    </location>
</feature>
<dbReference type="PANTHER" id="PTHR46223">
    <property type="entry name" value="HISTONE-LYSINE N-METHYLTRANSFERASE SUV39H"/>
    <property type="match status" value="1"/>
</dbReference>
<feature type="compositionally biased region" description="Low complexity" evidence="8">
    <location>
        <begin position="72"/>
        <end position="85"/>
    </location>
</feature>
<dbReference type="InterPro" id="IPR046341">
    <property type="entry name" value="SET_dom_sf"/>
</dbReference>
<dbReference type="KEGG" id="kbi:30205324"/>
<reference evidence="11" key="3">
    <citation type="submission" date="2014-01" db="EMBL/GenBank/DDBJ databases">
        <title>Evolution of pathogenesis and genome organization in the Tremellales.</title>
        <authorList>
            <person name="Cuomo C."/>
            <person name="Litvintseva A."/>
            <person name="Heitman J."/>
            <person name="Chen Y."/>
            <person name="Sun S."/>
            <person name="Springer D."/>
            <person name="Dromer F."/>
            <person name="Young S."/>
            <person name="Zeng Q."/>
            <person name="Chapman S."/>
            <person name="Gujja S."/>
            <person name="Saif S."/>
            <person name="Birren B."/>
        </authorList>
    </citation>
    <scope>NUCLEOTIDE SEQUENCE</scope>
    <source>
        <strain evidence="11">CBS 10118</strain>
    </source>
</reference>
<feature type="region of interest" description="Disordered" evidence="8">
    <location>
        <begin position="951"/>
        <end position="981"/>
    </location>
</feature>
<feature type="region of interest" description="Disordered" evidence="8">
    <location>
        <begin position="1410"/>
        <end position="1440"/>
    </location>
</feature>
<feature type="region of interest" description="Disordered" evidence="8">
    <location>
        <begin position="128"/>
        <end position="167"/>
    </location>
</feature>
<feature type="region of interest" description="Disordered" evidence="8">
    <location>
        <begin position="1"/>
        <end position="93"/>
    </location>
</feature>
<keyword evidence="13" id="KW-1185">Reference proteome</keyword>
<keyword evidence="2" id="KW-0158">Chromosome</keyword>
<dbReference type="GO" id="GO:0008270">
    <property type="term" value="F:zinc ion binding"/>
    <property type="evidence" value="ECO:0007669"/>
    <property type="project" value="InterPro"/>
</dbReference>
<dbReference type="EMBL" id="KI894018">
    <property type="protein sequence ID" value="OCF29420.1"/>
    <property type="molecule type" value="Genomic_DNA"/>
</dbReference>
<dbReference type="GO" id="GO:0042054">
    <property type="term" value="F:histone methyltransferase activity"/>
    <property type="evidence" value="ECO:0007669"/>
    <property type="project" value="InterPro"/>
</dbReference>
<feature type="domain" description="SET" evidence="9">
    <location>
        <begin position="1242"/>
        <end position="1403"/>
    </location>
</feature>
<dbReference type="Proteomes" id="UP000092730">
    <property type="component" value="Chromosome 1"/>
</dbReference>
<evidence type="ECO:0000256" key="4">
    <source>
        <dbReference type="ARBA" id="ARBA00022679"/>
    </source>
</evidence>
<evidence type="ECO:0008006" key="14">
    <source>
        <dbReference type="Google" id="ProtNLM"/>
    </source>
</evidence>
<dbReference type="STRING" id="1296100.A0A1B9GEH4"/>
<evidence type="ECO:0000256" key="7">
    <source>
        <dbReference type="ARBA" id="ARBA00022833"/>
    </source>
</evidence>
<feature type="compositionally biased region" description="Polar residues" evidence="8">
    <location>
        <begin position="705"/>
        <end position="714"/>
    </location>
</feature>
<dbReference type="GO" id="GO:0005694">
    <property type="term" value="C:chromosome"/>
    <property type="evidence" value="ECO:0007669"/>
    <property type="project" value="UniProtKB-SubCell"/>
</dbReference>
<keyword evidence="7" id="KW-0862">Zinc</keyword>
<dbReference type="EMBL" id="CP144541">
    <property type="protein sequence ID" value="WVW80258.1"/>
    <property type="molecule type" value="Genomic_DNA"/>
</dbReference>
<evidence type="ECO:0000259" key="10">
    <source>
        <dbReference type="PROSITE" id="PS50867"/>
    </source>
</evidence>
<evidence type="ECO:0000256" key="2">
    <source>
        <dbReference type="ARBA" id="ARBA00022454"/>
    </source>
</evidence>
<dbReference type="GeneID" id="30205324"/>
<feature type="compositionally biased region" description="Polar residues" evidence="8">
    <location>
        <begin position="269"/>
        <end position="280"/>
    </location>
</feature>
<feature type="region of interest" description="Disordered" evidence="8">
    <location>
        <begin position="749"/>
        <end position="782"/>
    </location>
</feature>
<feature type="compositionally biased region" description="Polar residues" evidence="8">
    <location>
        <begin position="545"/>
        <end position="574"/>
    </location>
</feature>
<keyword evidence="5" id="KW-0949">S-adenosyl-L-methionine</keyword>
<feature type="domain" description="Pre-SET" evidence="10">
    <location>
        <begin position="1168"/>
        <end position="1237"/>
    </location>
</feature>
<feature type="region of interest" description="Disordered" evidence="8">
    <location>
        <begin position="878"/>
        <end position="921"/>
    </location>
</feature>
<dbReference type="SUPFAM" id="SSF82199">
    <property type="entry name" value="SET domain"/>
    <property type="match status" value="1"/>
</dbReference>
<evidence type="ECO:0000313" key="11">
    <source>
        <dbReference type="EMBL" id="OCF29420.1"/>
    </source>
</evidence>
<feature type="compositionally biased region" description="Basic and acidic residues" evidence="8">
    <location>
        <begin position="852"/>
        <end position="864"/>
    </location>
</feature>
<organism evidence="11">
    <name type="scientific">Kwoniella bestiolae CBS 10118</name>
    <dbReference type="NCBI Taxonomy" id="1296100"/>
    <lineage>
        <taxon>Eukaryota</taxon>
        <taxon>Fungi</taxon>
        <taxon>Dikarya</taxon>
        <taxon>Basidiomycota</taxon>
        <taxon>Agaricomycotina</taxon>
        <taxon>Tremellomycetes</taxon>
        <taxon>Tremellales</taxon>
        <taxon>Cryptococcaceae</taxon>
        <taxon>Kwoniella</taxon>
    </lineage>
</organism>
<sequence length="1468" mass="158716">MSTPSRGTGDKKDPISLDSSDEDVPKSTQAGPSRRGSRPGVSTSSVRRSCVPQPSQVVDLTFEDSGSDTAFPSSSKPPSSSSNSTRKTRRSVPSSLFEHAIDLSDDQLIAGPSRWVKEQAIGEVGSWLNPAVYDPNAPKSKDHEGSPSCSRVPTHEAESGSWLNPATYVPPTTRLICPVQDGSWLNPTVLQPPNLPPKADFALPQTWTNPAVSQDFELPQSWTNPSSLSSTPAPPPSLHADNAVAGPSRLTNKLTPPTPPEPSSDRMEATSNPSTLNPVSPTLAHPINPLTETPAKLGSWSNPAPWVPDTAPAVPDDTSASGSWLDPATFVPPHSIAEPSEPESGSWMNPAVLQPTISYKRSPSPTELVREGSKSRKGKQRKLDNRQMHLSNLTEEGDVEPHKPAKKGPSWVTFDQPVKDSMPVEQPKAPIEPLDDIAGPQDKEKTPLGQESGTDDIVMGDAGSSETFEAVTPPSKETIAQMQDVQMNIALPTAGENIAEPQEDIVEPHPETLELEPPNLSPRPLSPQAEIIPQPVMPAVPSKLPDQTSALVDSSDSIRTENPATVESANSTTPPDVPPKSVPAESGSRAEGTPKAQEVQDDEINGMDLDTTLRAIEKTSPAKARSPSIQPETPEVLVDNTAGAVPREQTTESSDIGRSPTSVVSQTSSISVDEPSVQTEPSLVNATPPIATTDVPVPHTPEISMPQTPQTSDSQEVDAVLGSLIISPIAEMGRQDSTDHTAPTANIEEATLQPDQSVEPLPTVASPTINPLPSGSYNRSPEIAAVKDTSPLQPTEAPSVTNDNAQNLLLIDSDVKPIIPLPSNAFFSSASTQGLSSMHPIEIDDDDLDCLTSDKEDESPTREDVMVEKAVEEVRIGVDDVDIAPGPPDGADDATRQTRRSSSAPPIEEITGDNFTSKFGESSRSANRLYGSAPGDFLDVGDAAPIARSRLRPNRRIISSPEEVKSVTSSTSSKAESPTPKFEVVIPTRSRKAWRWIVEHEGESDVEDLLDDNSDGPPSSGPSNAVELIEHNGFTIRSAFPIPITNDIHTPAPDDIDHSMEHLHTVFSEILPDPLPPSDRIGTANRILNTKLIDDWNRRKPHLTNNASLHRAVFEAYMAQSTSIDEPQADEIRVVNDIDAEGAPPDFEFQYSNDMLYNPDVPDPELGIGCDCDGPCDPSNKRCSCVRRQELYFYDLGMKGFAYDDQGRIKETSVSVWECGKNCGCPPECGNRVIQRGRGKDTKIELFKTRWKGWGVRARAPIAAGTFLGIYAGELITEQESEERGRLYAQIGRTYLFDCDGWQIAHPPPGLSRIDPRLAELAELASQRAKIAADEADDPSYVYSAYSVDAFHYGFTRYFNHSCDPNLAITQAYVKDFHPERPILVIFARRPIARNEELCISYKGLPDDDEIPIPSPQPKLTTRNAKAKKSKTSASAHITPTTKGKVAAKDRCMCRSARCDGRMFNYGG</sequence>
<reference evidence="11" key="1">
    <citation type="submission" date="2013-07" db="EMBL/GenBank/DDBJ databases">
        <title>The Genome Sequence of Cryptococcus bestiolae CBS10118.</title>
        <authorList>
            <consortium name="The Broad Institute Genome Sequencing Platform"/>
            <person name="Cuomo C."/>
            <person name="Litvintseva A."/>
            <person name="Chen Y."/>
            <person name="Heitman J."/>
            <person name="Sun S."/>
            <person name="Springer D."/>
            <person name="Dromer F."/>
            <person name="Young S.K."/>
            <person name="Zeng Q."/>
            <person name="Gargeya S."/>
            <person name="Fitzgerald M."/>
            <person name="Abouelleil A."/>
            <person name="Alvarado L."/>
            <person name="Berlin A.M."/>
            <person name="Chapman S.B."/>
            <person name="Dewar J."/>
            <person name="Goldberg J."/>
            <person name="Griggs A."/>
            <person name="Gujja S."/>
            <person name="Hansen M."/>
            <person name="Howarth C."/>
            <person name="Imamovic A."/>
            <person name="Larimer J."/>
            <person name="McCowan C."/>
            <person name="Murphy C."/>
            <person name="Pearson M."/>
            <person name="Priest M."/>
            <person name="Roberts A."/>
            <person name="Saif S."/>
            <person name="Shea T."/>
            <person name="Sykes S."/>
            <person name="Wortman J."/>
            <person name="Nusbaum C."/>
            <person name="Birren B."/>
        </authorList>
    </citation>
    <scope>NUCLEOTIDE SEQUENCE [LARGE SCALE GENOMIC DNA]</scope>
    <source>
        <strain evidence="11">CBS 10118</strain>
    </source>
</reference>
<dbReference type="Pfam" id="PF05033">
    <property type="entry name" value="Pre-SET"/>
    <property type="match status" value="1"/>
</dbReference>
<dbReference type="InterPro" id="IPR050973">
    <property type="entry name" value="H3K9_Histone-Lys_N-MTase"/>
</dbReference>
<dbReference type="OrthoDB" id="308383at2759"/>
<proteinExistence type="predicted"/>
<feature type="compositionally biased region" description="Polar residues" evidence="8">
    <location>
        <begin position="40"/>
        <end position="58"/>
    </location>
</feature>
<feature type="region of interest" description="Disordered" evidence="8">
    <location>
        <begin position="217"/>
        <end position="461"/>
    </location>
</feature>
<dbReference type="RefSeq" id="XP_019050490.1">
    <property type="nucleotide sequence ID" value="XM_019187612.1"/>
</dbReference>
<reference evidence="12" key="4">
    <citation type="submission" date="2024-02" db="EMBL/GenBank/DDBJ databases">
        <title>Comparative genomics of Cryptococcus and Kwoniella reveals pathogenesis evolution and contrasting modes of karyotype evolution via chromosome fusion or intercentromeric recombination.</title>
        <authorList>
            <person name="Coelho M.A."/>
            <person name="David-Palma M."/>
            <person name="Shea T."/>
            <person name="Bowers K."/>
            <person name="McGinley-Smith S."/>
            <person name="Mohammad A.W."/>
            <person name="Gnirke A."/>
            <person name="Yurkov A.M."/>
            <person name="Nowrousian M."/>
            <person name="Sun S."/>
            <person name="Cuomo C.A."/>
            <person name="Heitman J."/>
        </authorList>
    </citation>
    <scope>NUCLEOTIDE SEQUENCE</scope>
    <source>
        <strain evidence="12">CBS 10118</strain>
    </source>
</reference>
<comment type="subcellular location">
    <subcellularLocation>
        <location evidence="1">Chromosome</location>
    </subcellularLocation>
</comment>
<keyword evidence="6" id="KW-0479">Metal-binding</keyword>
<evidence type="ECO:0000256" key="6">
    <source>
        <dbReference type="ARBA" id="ARBA00022723"/>
    </source>
</evidence>
<evidence type="ECO:0000256" key="3">
    <source>
        <dbReference type="ARBA" id="ARBA00022603"/>
    </source>
</evidence>